<protein>
    <submittedName>
        <fullName evidence="1">Uncharacterized protein</fullName>
    </submittedName>
</protein>
<comment type="caution">
    <text evidence="1">The sequence shown here is derived from an EMBL/GenBank/DDBJ whole genome shotgun (WGS) entry which is preliminary data.</text>
</comment>
<dbReference type="RefSeq" id="WP_118380025.1">
    <property type="nucleotide sequence ID" value="NZ_CABJDQ010000007.1"/>
</dbReference>
<reference evidence="1 2" key="1">
    <citation type="submission" date="2018-08" db="EMBL/GenBank/DDBJ databases">
        <title>A genome reference for cultivated species of the human gut microbiota.</title>
        <authorList>
            <person name="Zou Y."/>
            <person name="Xue W."/>
            <person name="Luo G."/>
        </authorList>
    </citation>
    <scope>NUCLEOTIDE SEQUENCE [LARGE SCALE GENOMIC DNA]</scope>
    <source>
        <strain evidence="1 2">AF37-4</strain>
    </source>
</reference>
<dbReference type="GeneID" id="66467546"/>
<sequence>MLSMREMAEWIKKRLEGMSEEEMVFVLEYGMSTGDRELTGNMIEEIKSKDRDFETIKKRYLAIAEKKSLWVKTAESLIASLEMLRIEKEEILHSICSVLNACGVDINRCEIENGNLDKVKEYEGR</sequence>
<dbReference type="AlphaFoldDB" id="A0A415L6A8"/>
<dbReference type="Proteomes" id="UP000283314">
    <property type="component" value="Unassembled WGS sequence"/>
</dbReference>
<proteinExistence type="predicted"/>
<accession>A0A415L6A8</accession>
<name>A0A415L6A8_9FIRM</name>
<evidence type="ECO:0000313" key="1">
    <source>
        <dbReference type="EMBL" id="RHL44076.1"/>
    </source>
</evidence>
<dbReference type="EMBL" id="QROT01000007">
    <property type="protein sequence ID" value="RHL44076.1"/>
    <property type="molecule type" value="Genomic_DNA"/>
</dbReference>
<evidence type="ECO:0000313" key="2">
    <source>
        <dbReference type="Proteomes" id="UP000283314"/>
    </source>
</evidence>
<organism evidence="1 2">
    <name type="scientific">Eubacterium ventriosum</name>
    <dbReference type="NCBI Taxonomy" id="39496"/>
    <lineage>
        <taxon>Bacteria</taxon>
        <taxon>Bacillati</taxon>
        <taxon>Bacillota</taxon>
        <taxon>Clostridia</taxon>
        <taxon>Eubacteriales</taxon>
        <taxon>Eubacteriaceae</taxon>
        <taxon>Eubacterium</taxon>
    </lineage>
</organism>
<gene>
    <name evidence="1" type="ORF">DW018_09830</name>
</gene>